<dbReference type="GO" id="GO:0015930">
    <property type="term" value="F:glutamate synthase activity"/>
    <property type="evidence" value="ECO:0007669"/>
    <property type="project" value="InterPro"/>
</dbReference>
<name>A0A9D1XD03_9FIRM</name>
<dbReference type="InterPro" id="IPR050711">
    <property type="entry name" value="ET-N_metabolism_enzyme"/>
</dbReference>
<accession>A0A9D1XD03</accession>
<dbReference type="Pfam" id="PF04898">
    <property type="entry name" value="Glu_syn_central"/>
    <property type="match status" value="1"/>
</dbReference>
<dbReference type="InterPro" id="IPR006982">
    <property type="entry name" value="Glu_synth_centr_N"/>
</dbReference>
<evidence type="ECO:0000256" key="4">
    <source>
        <dbReference type="ARBA" id="ARBA00022605"/>
    </source>
</evidence>
<dbReference type="GO" id="GO:0006537">
    <property type="term" value="P:glutamate biosynthetic process"/>
    <property type="evidence" value="ECO:0007669"/>
    <property type="project" value="UniProtKB-KW"/>
</dbReference>
<reference evidence="16" key="1">
    <citation type="journal article" date="2021" name="PeerJ">
        <title>Extensive microbial diversity within the chicken gut microbiome revealed by metagenomics and culture.</title>
        <authorList>
            <person name="Gilroy R."/>
            <person name="Ravi A."/>
            <person name="Getino M."/>
            <person name="Pursley I."/>
            <person name="Horton D.L."/>
            <person name="Alikhan N.F."/>
            <person name="Baker D."/>
            <person name="Gharbi K."/>
            <person name="Hall N."/>
            <person name="Watson M."/>
            <person name="Adriaenssens E.M."/>
            <person name="Foster-Nyarko E."/>
            <person name="Jarju S."/>
            <person name="Secka A."/>
            <person name="Antonio M."/>
            <person name="Oren A."/>
            <person name="Chaudhuri R.R."/>
            <person name="La Ragione R."/>
            <person name="Hildebrand F."/>
            <person name="Pallen M.J."/>
        </authorList>
    </citation>
    <scope>NUCLEOTIDE SEQUENCE</scope>
    <source>
        <strain evidence="16">CHK183-1962</strain>
    </source>
</reference>
<dbReference type="GO" id="GO:0046872">
    <property type="term" value="F:metal ion binding"/>
    <property type="evidence" value="ECO:0007669"/>
    <property type="project" value="UniProtKB-KW"/>
</dbReference>
<keyword evidence="6" id="KW-0288">FMN</keyword>
<dbReference type="FunFam" id="3.60.20.10:FF:000001">
    <property type="entry name" value="Glutamate synthase, large subunit"/>
    <property type="match status" value="1"/>
</dbReference>
<reference evidence="16" key="2">
    <citation type="submission" date="2021-04" db="EMBL/GenBank/DDBJ databases">
        <authorList>
            <person name="Gilroy R."/>
        </authorList>
    </citation>
    <scope>NUCLEOTIDE SEQUENCE</scope>
    <source>
        <strain evidence="16">CHK183-1962</strain>
    </source>
</reference>
<dbReference type="PANTHER" id="PTHR11938">
    <property type="entry name" value="FAD NADPH DEHYDROGENASE/OXIDOREDUCTASE"/>
    <property type="match status" value="1"/>
</dbReference>
<dbReference type="Gene3D" id="3.20.20.70">
    <property type="entry name" value="Aldolase class I"/>
    <property type="match status" value="1"/>
</dbReference>
<keyword evidence="12" id="KW-0314">Glutamate biosynthesis</keyword>
<keyword evidence="7" id="KW-0479">Metal-binding</keyword>
<comment type="pathway">
    <text evidence="14">Amino-acid biosynthesis.</text>
</comment>
<dbReference type="PANTHER" id="PTHR11938:SF133">
    <property type="entry name" value="GLUTAMATE SYNTHASE (NADH)"/>
    <property type="match status" value="1"/>
</dbReference>
<evidence type="ECO:0000256" key="1">
    <source>
        <dbReference type="ARBA" id="ARBA00001917"/>
    </source>
</evidence>
<evidence type="ECO:0000256" key="7">
    <source>
        <dbReference type="ARBA" id="ARBA00022723"/>
    </source>
</evidence>
<keyword evidence="9" id="KW-0560">Oxidoreductase</keyword>
<evidence type="ECO:0000259" key="15">
    <source>
        <dbReference type="PROSITE" id="PS51278"/>
    </source>
</evidence>
<protein>
    <submittedName>
        <fullName evidence="16">Glutamate synthase subunit alpha</fullName>
    </submittedName>
</protein>
<dbReference type="InterPro" id="IPR029055">
    <property type="entry name" value="Ntn_hydrolases_N"/>
</dbReference>
<evidence type="ECO:0000256" key="13">
    <source>
        <dbReference type="ARBA" id="ARBA00023291"/>
    </source>
</evidence>
<keyword evidence="11" id="KW-0411">Iron-sulfur</keyword>
<dbReference type="EMBL" id="DXEK01000108">
    <property type="protein sequence ID" value="HIX77238.1"/>
    <property type="molecule type" value="Genomic_DNA"/>
</dbReference>
<dbReference type="Proteomes" id="UP000886890">
    <property type="component" value="Unassembled WGS sequence"/>
</dbReference>
<dbReference type="Gene3D" id="3.60.20.10">
    <property type="entry name" value="Glutamine Phosphoribosylpyrophosphate, subunit 1, domain 1"/>
    <property type="match status" value="1"/>
</dbReference>
<dbReference type="SUPFAM" id="SSF51395">
    <property type="entry name" value="FMN-linked oxidoreductases"/>
    <property type="match status" value="1"/>
</dbReference>
<evidence type="ECO:0000256" key="8">
    <source>
        <dbReference type="ARBA" id="ARBA00022962"/>
    </source>
</evidence>
<evidence type="ECO:0000313" key="17">
    <source>
        <dbReference type="Proteomes" id="UP000886890"/>
    </source>
</evidence>
<dbReference type="GO" id="GO:0051538">
    <property type="term" value="F:3 iron, 4 sulfur cluster binding"/>
    <property type="evidence" value="ECO:0007669"/>
    <property type="project" value="UniProtKB-KW"/>
</dbReference>
<evidence type="ECO:0000313" key="16">
    <source>
        <dbReference type="EMBL" id="HIX77238.1"/>
    </source>
</evidence>
<keyword evidence="4" id="KW-0028">Amino-acid biosynthesis</keyword>
<evidence type="ECO:0000256" key="9">
    <source>
        <dbReference type="ARBA" id="ARBA00023002"/>
    </source>
</evidence>
<evidence type="ECO:0000256" key="12">
    <source>
        <dbReference type="ARBA" id="ARBA00023164"/>
    </source>
</evidence>
<feature type="domain" description="Glutamine amidotransferase type-2" evidence="15">
    <location>
        <begin position="25"/>
        <end position="416"/>
    </location>
</feature>
<dbReference type="InterPro" id="IPR013785">
    <property type="entry name" value="Aldolase_TIM"/>
</dbReference>
<evidence type="ECO:0000256" key="3">
    <source>
        <dbReference type="ARBA" id="ARBA00009716"/>
    </source>
</evidence>
<comment type="cofactor">
    <cofactor evidence="2">
        <name>[3Fe-4S] cluster</name>
        <dbReference type="ChEBI" id="CHEBI:21137"/>
    </cofactor>
</comment>
<evidence type="ECO:0000256" key="6">
    <source>
        <dbReference type="ARBA" id="ARBA00022643"/>
    </source>
</evidence>
<evidence type="ECO:0000256" key="14">
    <source>
        <dbReference type="ARBA" id="ARBA00029440"/>
    </source>
</evidence>
<dbReference type="Pfam" id="PF00310">
    <property type="entry name" value="GATase_2"/>
    <property type="match status" value="1"/>
</dbReference>
<gene>
    <name evidence="16" type="ORF">H9734_06560</name>
</gene>
<keyword evidence="13" id="KW-0003">3Fe-4S</keyword>
<evidence type="ECO:0000256" key="5">
    <source>
        <dbReference type="ARBA" id="ARBA00022630"/>
    </source>
</evidence>
<comment type="similarity">
    <text evidence="3">Belongs to the glutamate synthase family.</text>
</comment>
<keyword evidence="5" id="KW-0285">Flavoprotein</keyword>
<organism evidence="16 17">
    <name type="scientific">Candidatus Fusicatenibacter merdavium</name>
    <dbReference type="NCBI Taxonomy" id="2838600"/>
    <lineage>
        <taxon>Bacteria</taxon>
        <taxon>Bacillati</taxon>
        <taxon>Bacillota</taxon>
        <taxon>Clostridia</taxon>
        <taxon>Lachnospirales</taxon>
        <taxon>Lachnospiraceae</taxon>
        <taxon>Fusicatenibacter</taxon>
    </lineage>
</organism>
<proteinExistence type="inferred from homology"/>
<dbReference type="AlphaFoldDB" id="A0A9D1XD03"/>
<evidence type="ECO:0000256" key="2">
    <source>
        <dbReference type="ARBA" id="ARBA00001927"/>
    </source>
</evidence>
<comment type="cofactor">
    <cofactor evidence="1">
        <name>FMN</name>
        <dbReference type="ChEBI" id="CHEBI:58210"/>
    </cofactor>
</comment>
<evidence type="ECO:0000256" key="11">
    <source>
        <dbReference type="ARBA" id="ARBA00023014"/>
    </source>
</evidence>
<dbReference type="PROSITE" id="PS51278">
    <property type="entry name" value="GATASE_TYPE_2"/>
    <property type="match status" value="1"/>
</dbReference>
<feature type="non-terminal residue" evidence="16">
    <location>
        <position position="584"/>
    </location>
</feature>
<sequence>MTQRREGAGSSCPALYSPRFEHDNCGIGAVVNIKGKKSHETVEKALKIVENLEHRAGKDAEGKTGDGVGILLQISHKFFSKACRSLGIFLGQEREYGVGMFFFPQNELKRNQAKKMFEIIVEKEGMEFLGWREVPVVPEVLGHKARECMPYIMQAFIKKPEDVNKGIDFDRRLYVVRRVFEQSTDNTYVPSLSSRTIVYKGMFLVGQLRTFFSDLQDSAYESAIAIVHSRFSTNTNPSWERAHPNRFIVHNGEINTIRGNADKMLAREETMASPMLQDELHKVLPVINTQGSDSAMLDNTLEFLTMSGMDLPLAVMITIPEPWANNMTISQEKRDFYQYYATMMEPWDGPASILFSDGDVMGAVLDRNGLRPSRYYITKDDQLILSSEVGVLDVPEDQILVKERLHPGKMLLVDTIQGRVINDDELKEIYAKRQPYGEWLDSNLVELKNLKIPNLPVQEYSRTERARLQKAFGYSYEEYRTAIRNMALNGSEGIASMGIDTPLAVLSHQHQPLFNYFKQLFAQVTNPPIDAIREEIVTSTTVYVGRDGNLLEERPVNCQVLKINNPILTNTDMLKIKNMKIDGF</sequence>
<keyword evidence="8" id="KW-0315">Glutamine amidotransferase</keyword>
<dbReference type="CDD" id="cd00713">
    <property type="entry name" value="GltS"/>
    <property type="match status" value="1"/>
</dbReference>
<dbReference type="InterPro" id="IPR017932">
    <property type="entry name" value="GATase_2_dom"/>
</dbReference>
<evidence type="ECO:0000256" key="10">
    <source>
        <dbReference type="ARBA" id="ARBA00023004"/>
    </source>
</evidence>
<dbReference type="SUPFAM" id="SSF56235">
    <property type="entry name" value="N-terminal nucleophile aminohydrolases (Ntn hydrolases)"/>
    <property type="match status" value="1"/>
</dbReference>
<keyword evidence="10" id="KW-0408">Iron</keyword>
<comment type="caution">
    <text evidence="16">The sequence shown here is derived from an EMBL/GenBank/DDBJ whole genome shotgun (WGS) entry which is preliminary data.</text>
</comment>
<dbReference type="GO" id="GO:0019676">
    <property type="term" value="P:ammonia assimilation cycle"/>
    <property type="evidence" value="ECO:0007669"/>
    <property type="project" value="TreeGrafter"/>
</dbReference>